<dbReference type="InterPro" id="IPR027356">
    <property type="entry name" value="NPH3_dom"/>
</dbReference>
<keyword evidence="6" id="KW-1185">Reference proteome</keyword>
<gene>
    <name evidence="5" type="ORF">Cni_G21763</name>
</gene>
<dbReference type="Pfam" id="PF03000">
    <property type="entry name" value="NPH3"/>
    <property type="match status" value="1"/>
</dbReference>
<evidence type="ECO:0000259" key="4">
    <source>
        <dbReference type="PROSITE" id="PS51649"/>
    </source>
</evidence>
<evidence type="ECO:0000256" key="1">
    <source>
        <dbReference type="ARBA" id="ARBA00022786"/>
    </source>
</evidence>
<protein>
    <submittedName>
        <fullName evidence="5">BTB/POZ domain-containing protein</fullName>
    </submittedName>
</protein>
<dbReference type="PANTHER" id="PTHR32370">
    <property type="entry name" value="OS12G0117600 PROTEIN"/>
    <property type="match status" value="1"/>
</dbReference>
<feature type="coiled-coil region" evidence="3">
    <location>
        <begin position="449"/>
        <end position="483"/>
    </location>
</feature>
<dbReference type="EMBL" id="CP136896">
    <property type="protein sequence ID" value="WOL12994.1"/>
    <property type="molecule type" value="Genomic_DNA"/>
</dbReference>
<evidence type="ECO:0000256" key="3">
    <source>
        <dbReference type="SAM" id="Coils"/>
    </source>
</evidence>
<proteinExistence type="inferred from homology"/>
<evidence type="ECO:0000256" key="2">
    <source>
        <dbReference type="PROSITE-ProRule" id="PRU00982"/>
    </source>
</evidence>
<dbReference type="Proteomes" id="UP001327560">
    <property type="component" value="Chromosome 7"/>
</dbReference>
<sequence>MTCDLEVHVNGEKTFLVDKEALPFFCSKLKQLVSNSSLITPSKKPLRVNDDKKDRTQMNPTTITCLSLGSVNFAEMSGEISSSTSLVKMSGGPIKGIPYWPWPEVVSVLKQCQDSAMLDKLMNSLVERITTSDNAATPTSSSPENSAFRFSCDTGSTISAKNSGSHQSTWWFEDLVALNPDMIEKIVKNMVVQKANHVLISRFLMYYLKNASSEKKKVAKVVTDLLYSLDESSVSCKGLFGVLRILSSLKTSQCSQKAQNKLERMIGKKFDQATLDNLLVPTLSGKDSLYDVNLVLRFLKHFVSSSEVCESVTRLKLAGGLLDSYLAEVAPDSSLKPLKFLALVTSLPDEARDSYDSIYRAIDMYLEVHNQLSDEEKTEICSVINYEKLSSESFKHLAINTKFPSRTVIGALISQQRKLRSLLEETNQFKNYKENQIHDDEQIVLYAKKLDLSMENEKLKSQLRGMQTKLMELEKICNKMKRQTAKVMKTKVSRSSGSRTLPRLC</sequence>
<organism evidence="5 6">
    <name type="scientific">Canna indica</name>
    <name type="common">Indian-shot</name>
    <dbReference type="NCBI Taxonomy" id="4628"/>
    <lineage>
        <taxon>Eukaryota</taxon>
        <taxon>Viridiplantae</taxon>
        <taxon>Streptophyta</taxon>
        <taxon>Embryophyta</taxon>
        <taxon>Tracheophyta</taxon>
        <taxon>Spermatophyta</taxon>
        <taxon>Magnoliopsida</taxon>
        <taxon>Liliopsida</taxon>
        <taxon>Zingiberales</taxon>
        <taxon>Cannaceae</taxon>
        <taxon>Canna</taxon>
    </lineage>
</organism>
<feature type="domain" description="NPH3" evidence="4">
    <location>
        <begin position="169"/>
        <end position="418"/>
    </location>
</feature>
<reference evidence="5 6" key="1">
    <citation type="submission" date="2023-10" db="EMBL/GenBank/DDBJ databases">
        <title>Chromosome-scale genome assembly provides insights into flower coloration mechanisms of Canna indica.</title>
        <authorList>
            <person name="Li C."/>
        </authorList>
    </citation>
    <scope>NUCLEOTIDE SEQUENCE [LARGE SCALE GENOMIC DNA]</scope>
    <source>
        <tissue evidence="5">Flower</tissue>
    </source>
</reference>
<dbReference type="InterPro" id="IPR043454">
    <property type="entry name" value="NPH3/RPT2-like"/>
</dbReference>
<evidence type="ECO:0000313" key="6">
    <source>
        <dbReference type="Proteomes" id="UP001327560"/>
    </source>
</evidence>
<name>A0AAQ3KR95_9LILI</name>
<comment type="similarity">
    <text evidence="2">Belongs to the NPH3 family.</text>
</comment>
<keyword evidence="3" id="KW-0175">Coiled coil</keyword>
<keyword evidence="1" id="KW-0833">Ubl conjugation pathway</keyword>
<evidence type="ECO:0000313" key="5">
    <source>
        <dbReference type="EMBL" id="WOL12994.1"/>
    </source>
</evidence>
<dbReference type="PROSITE" id="PS51649">
    <property type="entry name" value="NPH3"/>
    <property type="match status" value="1"/>
</dbReference>
<dbReference type="AlphaFoldDB" id="A0AAQ3KR95"/>
<accession>A0AAQ3KR95</accession>